<organism evidence="17 18">
    <name type="scientific">Variovorax guangxiensis</name>
    <dbReference type="NCBI Taxonomy" id="1775474"/>
    <lineage>
        <taxon>Bacteria</taxon>
        <taxon>Pseudomonadati</taxon>
        <taxon>Pseudomonadota</taxon>
        <taxon>Betaproteobacteria</taxon>
        <taxon>Burkholderiales</taxon>
        <taxon>Comamonadaceae</taxon>
        <taxon>Variovorax</taxon>
    </lineage>
</organism>
<dbReference type="InterPro" id="IPR002429">
    <property type="entry name" value="CcO_II-like_C"/>
</dbReference>
<dbReference type="Gene3D" id="2.60.40.420">
    <property type="entry name" value="Cupredoxins - blue copper proteins"/>
    <property type="match status" value="1"/>
</dbReference>
<keyword evidence="7" id="KW-0479">Metal-binding</keyword>
<dbReference type="GO" id="GO:0042773">
    <property type="term" value="P:ATP synthesis coupled electron transport"/>
    <property type="evidence" value="ECO:0007669"/>
    <property type="project" value="TreeGrafter"/>
</dbReference>
<dbReference type="PROSITE" id="PS00078">
    <property type="entry name" value="COX2"/>
    <property type="match status" value="1"/>
</dbReference>
<evidence type="ECO:0000256" key="2">
    <source>
        <dbReference type="ARBA" id="ARBA00004418"/>
    </source>
</evidence>
<evidence type="ECO:0000256" key="9">
    <source>
        <dbReference type="ARBA" id="ARBA00022989"/>
    </source>
</evidence>
<accession>A0A502DHF9</accession>
<reference evidence="17 18" key="1">
    <citation type="journal article" date="2019" name="Environ. Microbiol.">
        <title>Species interactions and distinct microbial communities in high Arctic permafrost affected cryosols are associated with the CH4 and CO2 gas fluxes.</title>
        <authorList>
            <person name="Altshuler I."/>
            <person name="Hamel J."/>
            <person name="Turney S."/>
            <person name="Magnuson E."/>
            <person name="Levesque R."/>
            <person name="Greer C."/>
            <person name="Whyte L.G."/>
        </authorList>
    </citation>
    <scope>NUCLEOTIDE SEQUENCE [LARGE SCALE GENOMIC DNA]</scope>
    <source>
        <strain evidence="17 18">S06.C</strain>
    </source>
</reference>
<dbReference type="GO" id="GO:0016020">
    <property type="term" value="C:membrane"/>
    <property type="evidence" value="ECO:0007669"/>
    <property type="project" value="UniProtKB-SubCell"/>
</dbReference>
<evidence type="ECO:0000313" key="17">
    <source>
        <dbReference type="EMBL" id="TPG23536.1"/>
    </source>
</evidence>
<evidence type="ECO:0000259" key="16">
    <source>
        <dbReference type="PROSITE" id="PS50857"/>
    </source>
</evidence>
<dbReference type="GO" id="GO:0005507">
    <property type="term" value="F:copper ion binding"/>
    <property type="evidence" value="ECO:0007669"/>
    <property type="project" value="InterPro"/>
</dbReference>
<evidence type="ECO:0000256" key="13">
    <source>
        <dbReference type="ARBA" id="ARBA00031399"/>
    </source>
</evidence>
<keyword evidence="17" id="KW-0560">Oxidoreductase</keyword>
<evidence type="ECO:0000256" key="14">
    <source>
        <dbReference type="ARBA" id="ARBA00047816"/>
    </source>
</evidence>
<dbReference type="InterPro" id="IPR008972">
    <property type="entry name" value="Cupredoxin"/>
</dbReference>
<evidence type="ECO:0000256" key="5">
    <source>
        <dbReference type="ARBA" id="ARBA00022660"/>
    </source>
</evidence>
<protein>
    <recommendedName>
        <fullName evidence="13">Cytochrome aa3 subunit 2</fullName>
    </recommendedName>
</protein>
<evidence type="ECO:0000256" key="7">
    <source>
        <dbReference type="ARBA" id="ARBA00022723"/>
    </source>
</evidence>
<keyword evidence="11 15" id="KW-0472">Membrane</keyword>
<dbReference type="Pfam" id="PF00116">
    <property type="entry name" value="COX2"/>
    <property type="match status" value="1"/>
</dbReference>
<dbReference type="GO" id="GO:0042597">
    <property type="term" value="C:periplasmic space"/>
    <property type="evidence" value="ECO:0007669"/>
    <property type="project" value="UniProtKB-SubCell"/>
</dbReference>
<dbReference type="Proteomes" id="UP000319212">
    <property type="component" value="Unassembled WGS sequence"/>
</dbReference>
<dbReference type="EMBL" id="RCZI01000009">
    <property type="protein sequence ID" value="TPG23536.1"/>
    <property type="molecule type" value="Genomic_DNA"/>
</dbReference>
<evidence type="ECO:0000256" key="12">
    <source>
        <dbReference type="ARBA" id="ARBA00024688"/>
    </source>
</evidence>
<dbReference type="PANTHER" id="PTHR22888">
    <property type="entry name" value="CYTOCHROME C OXIDASE, SUBUNIT II"/>
    <property type="match status" value="1"/>
</dbReference>
<feature type="transmembrane region" description="Helical" evidence="15">
    <location>
        <begin position="56"/>
        <end position="77"/>
    </location>
</feature>
<evidence type="ECO:0000256" key="10">
    <source>
        <dbReference type="ARBA" id="ARBA00023008"/>
    </source>
</evidence>
<evidence type="ECO:0000256" key="15">
    <source>
        <dbReference type="SAM" id="Phobius"/>
    </source>
</evidence>
<evidence type="ECO:0000256" key="4">
    <source>
        <dbReference type="ARBA" id="ARBA00022448"/>
    </source>
</evidence>
<evidence type="ECO:0000256" key="8">
    <source>
        <dbReference type="ARBA" id="ARBA00022982"/>
    </source>
</evidence>
<dbReference type="GO" id="GO:0016491">
    <property type="term" value="F:oxidoreductase activity"/>
    <property type="evidence" value="ECO:0007669"/>
    <property type="project" value="UniProtKB-KW"/>
</dbReference>
<dbReference type="InterPro" id="IPR045187">
    <property type="entry name" value="CcO_II"/>
</dbReference>
<comment type="caution">
    <text evidence="17">The sequence shown here is derived from an EMBL/GenBank/DDBJ whole genome shotgun (WGS) entry which is preliminary data.</text>
</comment>
<dbReference type="AlphaFoldDB" id="A0A502DHF9"/>
<keyword evidence="10" id="KW-0186">Copper</keyword>
<dbReference type="OrthoDB" id="9773456at2"/>
<evidence type="ECO:0000256" key="6">
    <source>
        <dbReference type="ARBA" id="ARBA00022692"/>
    </source>
</evidence>
<evidence type="ECO:0000256" key="1">
    <source>
        <dbReference type="ARBA" id="ARBA00004141"/>
    </source>
</evidence>
<feature type="domain" description="Cytochrome oxidase subunit II copper A binding" evidence="16">
    <location>
        <begin position="132"/>
        <end position="243"/>
    </location>
</feature>
<dbReference type="GO" id="GO:0004129">
    <property type="term" value="F:cytochrome-c oxidase activity"/>
    <property type="evidence" value="ECO:0007669"/>
    <property type="project" value="UniProtKB-EC"/>
</dbReference>
<keyword evidence="6 15" id="KW-0812">Transmembrane</keyword>
<keyword evidence="9 15" id="KW-1133">Transmembrane helix</keyword>
<dbReference type="PANTHER" id="PTHR22888:SF9">
    <property type="entry name" value="CYTOCHROME C OXIDASE SUBUNIT 2"/>
    <property type="match status" value="1"/>
</dbReference>
<evidence type="ECO:0000256" key="3">
    <source>
        <dbReference type="ARBA" id="ARBA00007866"/>
    </source>
</evidence>
<dbReference type="NCBIfam" id="TIGR02866">
    <property type="entry name" value="CoxB"/>
    <property type="match status" value="1"/>
</dbReference>
<dbReference type="SUPFAM" id="SSF49503">
    <property type="entry name" value="Cupredoxins"/>
    <property type="match status" value="1"/>
</dbReference>
<evidence type="ECO:0000256" key="11">
    <source>
        <dbReference type="ARBA" id="ARBA00023136"/>
    </source>
</evidence>
<comment type="subcellular location">
    <subcellularLocation>
        <location evidence="1">Membrane</location>
        <topology evidence="1">Multi-pass membrane protein</topology>
    </subcellularLocation>
    <subcellularLocation>
        <location evidence="2">Periplasm</location>
    </subcellularLocation>
</comment>
<feature type="transmembrane region" description="Helical" evidence="15">
    <location>
        <begin position="97"/>
        <end position="117"/>
    </location>
</feature>
<keyword evidence="8" id="KW-0249">Electron transport</keyword>
<proteinExistence type="inferred from homology"/>
<name>A0A502DHF9_9BURK</name>
<dbReference type="InterPro" id="IPR014222">
    <property type="entry name" value="Cyt_c_oxidase_su2"/>
</dbReference>
<keyword evidence="4" id="KW-0813">Transport</keyword>
<comment type="similarity">
    <text evidence="3">Belongs to the cytochrome c oxidase subunit 2 family.</text>
</comment>
<gene>
    <name evidence="17" type="primary">coxB</name>
    <name evidence="17" type="ORF">EAH82_20240</name>
</gene>
<comment type="catalytic activity">
    <reaction evidence="14">
        <text>4 Fe(II)-[cytochrome c] + O2 + 8 H(+)(in) = 4 Fe(III)-[cytochrome c] + 2 H2O + 4 H(+)(out)</text>
        <dbReference type="Rhea" id="RHEA:11436"/>
        <dbReference type="Rhea" id="RHEA-COMP:10350"/>
        <dbReference type="Rhea" id="RHEA-COMP:14399"/>
        <dbReference type="ChEBI" id="CHEBI:15377"/>
        <dbReference type="ChEBI" id="CHEBI:15378"/>
        <dbReference type="ChEBI" id="CHEBI:15379"/>
        <dbReference type="ChEBI" id="CHEBI:29033"/>
        <dbReference type="ChEBI" id="CHEBI:29034"/>
        <dbReference type="EC" id="7.1.1.9"/>
    </reaction>
</comment>
<dbReference type="PROSITE" id="PS50857">
    <property type="entry name" value="COX2_CUA"/>
    <property type="match status" value="1"/>
</dbReference>
<dbReference type="InterPro" id="IPR001505">
    <property type="entry name" value="Copper_CuA"/>
</dbReference>
<sequence length="255" mass="27383">MQRVPRNGSATQDRFGSTFGHASILPCMGAPLLAGCRGAQSMLDPAGPSASAIAVVWWWMLGVALVVLVGVVTAWFLSMRPRAAMDPARARRVERRFLIGGGLLLPTVSVTALLIFGSPAGFHQLPLPGGQAAALRVEAIGHQWWWEIRYSNGRSVRNELRLPAGRPVDVHTKSGDVIHSFWVPALGGKLDAVPGRTLVVRLQGDRLGTYRGQCAEFCGVGHAHMTMTATVMEPAAFDAWLQDGINENINATGTQ</sequence>
<evidence type="ECO:0000313" key="18">
    <source>
        <dbReference type="Proteomes" id="UP000319212"/>
    </source>
</evidence>
<comment type="function">
    <text evidence="12">Subunits I and II form the functional core of the enzyme complex. Electrons originating in cytochrome c are transferred via heme a and Cu(A) to the binuclear center formed by heme a3 and Cu(B).</text>
</comment>
<keyword evidence="5" id="KW-0679">Respiratory chain</keyword>